<dbReference type="InterPro" id="IPR054462">
    <property type="entry name" value="TraI_M"/>
</dbReference>
<feature type="region of interest" description="Disordered" evidence="1">
    <location>
        <begin position="158"/>
        <end position="182"/>
    </location>
</feature>
<sequence>MIAKKAPRRKDNKSSFGALAKYIMREEKTNEEVEYSRITNCGFDSFDLAVKEIEATQARNTRSKADKTYHLIISFPAGERPTNDQLKDIEDEMCKAVGLGDHQRVSALHTDTDNVHLHVAINKIHPLSHRNVELLRDHYRIDEACSLLEERHGLQRDNRIDRTNSKERDSRETGRAGDMEAHSGLDSFKRWVKDRKEPLQQALEKATSWDELHKAFAAHDLEIRQRGAGLVVSARNQKAFTKASDLGREFSKGQLESKLGQYQEPTEQIRQQEPAESYRKPPQHDGAERSELWEKFQREKHETIAVKRQLLQAVKEQRQAELDRQRKDYAARKEAIKRDTLLKGKQKREVYQKLAKNHKARSAAAFQSYRQQVDKIHDTHQIKGWLEWLVDRATEGNTTALTMLRSAARRPQKGAERFAFMGSDQGQVFTPLEPTVQANGDVLYTVSGARIRDTGERLRLDADQGGDVAAAIRLAREKYGDHLSVDGDEKFKQAVVEAAVASGQAVTFADPAMEQRRQILQELVNAKTEGEKEREQEKGRADEVQAWINKRNETRLKTYDIMEHRKFTESDAGPAIYKGSRKISEGLTVGLYEKSGTMLVLPITERQAERFKRLPVGTPVKLNKRGHVQFQKQERGHGR</sequence>
<feature type="domain" description="TraI-like C-terminal" evidence="4">
    <location>
        <begin position="545"/>
        <end position="629"/>
    </location>
</feature>
<evidence type="ECO:0000313" key="6">
    <source>
        <dbReference type="EMBL" id="UWZ79385.1"/>
    </source>
</evidence>
<evidence type="ECO:0000259" key="2">
    <source>
        <dbReference type="Pfam" id="PF03432"/>
    </source>
</evidence>
<accession>A0ABY5ZNC1</accession>
<dbReference type="Pfam" id="PF22287">
    <property type="entry name" value="TraI-like_C"/>
    <property type="match status" value="1"/>
</dbReference>
<protein>
    <submittedName>
        <fullName evidence="6">Relaxase/mobilization nuclease domain-containing protein</fullName>
    </submittedName>
</protein>
<dbReference type="Pfam" id="PF22863">
    <property type="entry name" value="TraI_middle"/>
    <property type="match status" value="1"/>
</dbReference>
<dbReference type="InterPro" id="IPR049751">
    <property type="entry name" value="TraI/MobA_relaxases"/>
</dbReference>
<evidence type="ECO:0000259" key="4">
    <source>
        <dbReference type="Pfam" id="PF22287"/>
    </source>
</evidence>
<feature type="domain" description="MobA/VirD2-like nuclease" evidence="2">
    <location>
        <begin position="22"/>
        <end position="154"/>
    </location>
</feature>
<evidence type="ECO:0000259" key="5">
    <source>
        <dbReference type="Pfam" id="PF22863"/>
    </source>
</evidence>
<feature type="compositionally biased region" description="Basic and acidic residues" evidence="1">
    <location>
        <begin position="276"/>
        <end position="288"/>
    </location>
</feature>
<keyword evidence="7" id="KW-1185">Reference proteome</keyword>
<organism evidence="6 7">
    <name type="scientific">Geoalkalibacter halelectricus</name>
    <dbReference type="NCBI Taxonomy" id="2847045"/>
    <lineage>
        <taxon>Bacteria</taxon>
        <taxon>Pseudomonadati</taxon>
        <taxon>Thermodesulfobacteriota</taxon>
        <taxon>Desulfuromonadia</taxon>
        <taxon>Desulfuromonadales</taxon>
        <taxon>Geoalkalibacteraceae</taxon>
        <taxon>Geoalkalibacter</taxon>
    </lineage>
</organism>
<dbReference type="Pfam" id="PF03432">
    <property type="entry name" value="Relaxase"/>
    <property type="match status" value="1"/>
</dbReference>
<dbReference type="InterPro" id="IPR054461">
    <property type="entry name" value="TraI-like_C"/>
</dbReference>
<dbReference type="Pfam" id="PF18821">
    <property type="entry name" value="LPD7"/>
    <property type="match status" value="1"/>
</dbReference>
<proteinExistence type="predicted"/>
<dbReference type="InterPro" id="IPR040677">
    <property type="entry name" value="LPD7"/>
</dbReference>
<name>A0ABY5ZNC1_9BACT</name>
<dbReference type="RefSeq" id="WP_260747737.1">
    <property type="nucleotide sequence ID" value="NZ_CP092109.1"/>
</dbReference>
<dbReference type="InterPro" id="IPR005094">
    <property type="entry name" value="Endonuclease_MobA/VirD2"/>
</dbReference>
<dbReference type="NCBIfam" id="NF041893">
    <property type="entry name" value="TraI_MobP_relax"/>
    <property type="match status" value="1"/>
</dbReference>
<feature type="domain" description="TraI-like middle" evidence="5">
    <location>
        <begin position="174"/>
        <end position="264"/>
    </location>
</feature>
<evidence type="ECO:0000256" key="1">
    <source>
        <dbReference type="SAM" id="MobiDB-lite"/>
    </source>
</evidence>
<feature type="region of interest" description="Disordered" evidence="1">
    <location>
        <begin position="255"/>
        <end position="288"/>
    </location>
</feature>
<evidence type="ECO:0000313" key="7">
    <source>
        <dbReference type="Proteomes" id="UP001060414"/>
    </source>
</evidence>
<dbReference type="EMBL" id="CP092109">
    <property type="protein sequence ID" value="UWZ79385.1"/>
    <property type="molecule type" value="Genomic_DNA"/>
</dbReference>
<evidence type="ECO:0000259" key="3">
    <source>
        <dbReference type="Pfam" id="PF18821"/>
    </source>
</evidence>
<dbReference type="Proteomes" id="UP001060414">
    <property type="component" value="Chromosome"/>
</dbReference>
<feature type="domain" description="Large polyvalent protein-associated" evidence="3">
    <location>
        <begin position="433"/>
        <end position="519"/>
    </location>
</feature>
<reference evidence="6" key="1">
    <citation type="journal article" date="2022" name="Environ. Microbiol.">
        <title>Geoalkalibacter halelectricus SAP #1 sp. nov. possessing extracellular electron transfer and mineral#reducing capabilities from a haloalkaline environment.</title>
        <authorList>
            <person name="Yadav S."/>
            <person name="Singh R."/>
            <person name="Sundharam S.S."/>
            <person name="Chaudhary S."/>
            <person name="Krishnamurthi S."/>
            <person name="Patil S.A."/>
        </authorList>
    </citation>
    <scope>NUCLEOTIDE SEQUENCE</scope>
    <source>
        <strain evidence="6">SAP-1</strain>
    </source>
</reference>
<gene>
    <name evidence="6" type="ORF">L9S41_17135</name>
</gene>